<evidence type="ECO:0000313" key="1">
    <source>
        <dbReference type="EMBL" id="CUO56329.1"/>
    </source>
</evidence>
<dbReference type="InterPro" id="IPR046106">
    <property type="entry name" value="DUF6043"/>
</dbReference>
<dbReference type="EMBL" id="CZAI01000001">
    <property type="protein sequence ID" value="CUO56329.1"/>
    <property type="molecule type" value="Genomic_DNA"/>
</dbReference>
<accession>A0A174G648</accession>
<protein>
    <submittedName>
        <fullName evidence="1">Uncharacterized protein</fullName>
    </submittedName>
</protein>
<dbReference type="Pfam" id="PF19509">
    <property type="entry name" value="DUF6043"/>
    <property type="match status" value="1"/>
</dbReference>
<dbReference type="AlphaFoldDB" id="A0A174G648"/>
<name>A0A174G648_9BACE</name>
<evidence type="ECO:0000313" key="2">
    <source>
        <dbReference type="Proteomes" id="UP000095657"/>
    </source>
</evidence>
<proteinExistence type="predicted"/>
<reference evidence="1 2" key="1">
    <citation type="submission" date="2015-09" db="EMBL/GenBank/DDBJ databases">
        <authorList>
            <consortium name="Pathogen Informatics"/>
        </authorList>
    </citation>
    <scope>NUCLEOTIDE SEQUENCE [LARGE SCALE GENOMIC DNA]</scope>
    <source>
        <strain evidence="1 2">2789STDY5834880</strain>
    </source>
</reference>
<organism evidence="1 2">
    <name type="scientific">Bacteroides caccae</name>
    <dbReference type="NCBI Taxonomy" id="47678"/>
    <lineage>
        <taxon>Bacteria</taxon>
        <taxon>Pseudomonadati</taxon>
        <taxon>Bacteroidota</taxon>
        <taxon>Bacteroidia</taxon>
        <taxon>Bacteroidales</taxon>
        <taxon>Bacteroidaceae</taxon>
        <taxon>Bacteroides</taxon>
    </lineage>
</organism>
<gene>
    <name evidence="1" type="ORF">ERS852494_00197</name>
</gene>
<sequence>MFDFIERIKDFNLRKEHTDMLIRAWKTENKKVYSDFVRRIEAVKKGDMSIITEMMDVAKNCVPEEVRVFHNWLGDVLNGKVKMADITQSIQGLSIEHIHMIAKCLVYKEQWMAIDMKTGEVKVTSKKVNGYLMVRSGTPIEIWNRMSVDKRVYIVSQTEALMKNSKGCWMFSNLERKMIYQAITFFARLIFLTYASATGHFLANLYDLVIERKDNLPYCMYYYVVFDHGLTKMAMLLNQFLLSENIDQGSMLMVKDCINALVLHSLDMGTETKASWEKTADKCGADIWKEVAFLLRSMKGRRGNKKQVMTIDDLIVGNKAEVKQCIMEFLETNTEDICLAYLLVVLVKTEHIKSSVKYMTFHRAIEQLTQRHYGYDVPQKRYGEMKEFNFKCSMQSASYKKAKKIIDRWTICFEECK</sequence>
<dbReference type="RefSeq" id="WP_055169708.1">
    <property type="nucleotide sequence ID" value="NZ_CZAI01000001.1"/>
</dbReference>
<dbReference type="STRING" id="47678.ERS852494_00197"/>
<dbReference type="Proteomes" id="UP000095657">
    <property type="component" value="Unassembled WGS sequence"/>
</dbReference>